<evidence type="ECO:0000313" key="2">
    <source>
        <dbReference type="EMBL" id="MFC4525307.1"/>
    </source>
</evidence>
<organism evidence="2 3">
    <name type="scientific">Dyella halodurans</name>
    <dbReference type="NCBI Taxonomy" id="1920171"/>
    <lineage>
        <taxon>Bacteria</taxon>
        <taxon>Pseudomonadati</taxon>
        <taxon>Pseudomonadota</taxon>
        <taxon>Gammaproteobacteria</taxon>
        <taxon>Lysobacterales</taxon>
        <taxon>Rhodanobacteraceae</taxon>
        <taxon>Dyella</taxon>
    </lineage>
</organism>
<feature type="transmembrane region" description="Helical" evidence="1">
    <location>
        <begin position="203"/>
        <end position="220"/>
    </location>
</feature>
<feature type="transmembrane region" description="Helical" evidence="1">
    <location>
        <begin position="16"/>
        <end position="41"/>
    </location>
</feature>
<evidence type="ECO:0000313" key="3">
    <source>
        <dbReference type="Proteomes" id="UP001595961"/>
    </source>
</evidence>
<evidence type="ECO:0000256" key="1">
    <source>
        <dbReference type="SAM" id="Phobius"/>
    </source>
</evidence>
<feature type="transmembrane region" description="Helical" evidence="1">
    <location>
        <begin position="331"/>
        <end position="347"/>
    </location>
</feature>
<accession>A0ABV9BXD4</accession>
<sequence length="621" mass="68491">MDVGTNNIRRVDRHNVFVMLALAAGALWALLINGAVPFLGMPTMGQAASMMGYAQAFADQHWYSLHARSFGYPVATSLATGLPLAWLAGWFVRLGMQASDAYAAAAAFWLVSAYLGAYRLARALGATSAIGVLAAVTWMSLPMIWAHQSYSSLALGMALLPLYLSSAFALFDISKASLWRRVFCIVAFVALCVIALFMDGYTFMMFAVASAVLFAFRLIAHPSSWLVTARGALPAYVLGFAGAYLLYTGYIGRSAFSPAPLAFFRGWALDLIFLIKPPQGEFWLWDWLGWVGVRSDSKFFGDASVWLTTFALPMSILGLGCFLAVRKQDGRAWVLLVVALLGLYMSLGPSLKYGAIKPDGASGPFMEAASGVMPTGNAFVSEHVPGFRAMRAAYRWEALFLLGMWGLVVMGSARVRSRHSWAWTIVYLLLIVSSMPHLMDMWRDYRSYRRDLATIDHDLARPLAARLRPGSRIFFLPFSNDVMANYLSPKLGVVSYNVGGDKQIEIARDQWPANLQKFAMNRFDTGDLPAIRATLLHHEADAMVIPYFDSLWAAHLWPCVDQARGYSARTLALFAANPGFLCPVQIKAAYAEQVKALRQDPLLSVDEQPLFVIVTLKPPQR</sequence>
<dbReference type="Proteomes" id="UP001595961">
    <property type="component" value="Unassembled WGS sequence"/>
</dbReference>
<reference evidence="3" key="1">
    <citation type="journal article" date="2019" name="Int. J. Syst. Evol. Microbiol.">
        <title>The Global Catalogue of Microorganisms (GCM) 10K type strain sequencing project: providing services to taxonomists for standard genome sequencing and annotation.</title>
        <authorList>
            <consortium name="The Broad Institute Genomics Platform"/>
            <consortium name="The Broad Institute Genome Sequencing Center for Infectious Disease"/>
            <person name="Wu L."/>
            <person name="Ma J."/>
        </authorList>
    </citation>
    <scope>NUCLEOTIDE SEQUENCE [LARGE SCALE GENOMIC DNA]</scope>
    <source>
        <strain evidence="3">CCM 4481</strain>
    </source>
</reference>
<keyword evidence="1" id="KW-0472">Membrane</keyword>
<proteinExistence type="predicted"/>
<dbReference type="EMBL" id="JBHSGA010000003">
    <property type="protein sequence ID" value="MFC4525307.1"/>
    <property type="molecule type" value="Genomic_DNA"/>
</dbReference>
<name>A0ABV9BXD4_9GAMM</name>
<feature type="transmembrane region" description="Helical" evidence="1">
    <location>
        <begin position="178"/>
        <end position="197"/>
    </location>
</feature>
<comment type="caution">
    <text evidence="2">The sequence shown here is derived from an EMBL/GenBank/DDBJ whole genome shotgun (WGS) entry which is preliminary data.</text>
</comment>
<dbReference type="RefSeq" id="WP_266149777.1">
    <property type="nucleotide sequence ID" value="NZ_CP064028.1"/>
</dbReference>
<feature type="transmembrane region" description="Helical" evidence="1">
    <location>
        <begin position="398"/>
        <end position="415"/>
    </location>
</feature>
<keyword evidence="3" id="KW-1185">Reference proteome</keyword>
<gene>
    <name evidence="2" type="ORF">ACFO5W_01545</name>
</gene>
<keyword evidence="1" id="KW-0812">Transmembrane</keyword>
<feature type="transmembrane region" description="Helical" evidence="1">
    <location>
        <begin position="304"/>
        <end position="325"/>
    </location>
</feature>
<feature type="transmembrane region" description="Helical" evidence="1">
    <location>
        <begin position="421"/>
        <end position="439"/>
    </location>
</feature>
<feature type="transmembrane region" description="Helical" evidence="1">
    <location>
        <begin position="232"/>
        <end position="250"/>
    </location>
</feature>
<feature type="transmembrane region" description="Helical" evidence="1">
    <location>
        <begin position="151"/>
        <end position="171"/>
    </location>
</feature>
<feature type="transmembrane region" description="Helical" evidence="1">
    <location>
        <begin position="70"/>
        <end position="89"/>
    </location>
</feature>
<protein>
    <recommendedName>
        <fullName evidence="4">Glycosyltransferase RgtA/B/C/D-like domain-containing protein</fullName>
    </recommendedName>
</protein>
<evidence type="ECO:0008006" key="4">
    <source>
        <dbReference type="Google" id="ProtNLM"/>
    </source>
</evidence>
<keyword evidence="1" id="KW-1133">Transmembrane helix</keyword>
<feature type="transmembrane region" description="Helical" evidence="1">
    <location>
        <begin position="124"/>
        <end position="145"/>
    </location>
</feature>